<keyword evidence="2" id="KW-0732">Signal</keyword>
<evidence type="ECO:0000256" key="2">
    <source>
        <dbReference type="SAM" id="SignalP"/>
    </source>
</evidence>
<organism evidence="3 4">
    <name type="scientific">Marinobacter salarius</name>
    <dbReference type="NCBI Taxonomy" id="1420917"/>
    <lineage>
        <taxon>Bacteria</taxon>
        <taxon>Pseudomonadati</taxon>
        <taxon>Pseudomonadota</taxon>
        <taxon>Gammaproteobacteria</taxon>
        <taxon>Pseudomonadales</taxon>
        <taxon>Marinobacteraceae</taxon>
        <taxon>Marinobacter</taxon>
    </lineage>
</organism>
<dbReference type="EMBL" id="CP007152">
    <property type="protein sequence ID" value="AHI33305.1"/>
    <property type="molecule type" value="Genomic_DNA"/>
</dbReference>
<reference evidence="3 4" key="1">
    <citation type="journal article" date="2014" name="Genome Announc.">
        <title>Draft Genome Sequences of Marinobacter similis A3d10T and Marinobacter salarius R9SW1T.</title>
        <authorList>
            <person name="Ivanova E.P."/>
            <person name="Ng H.J."/>
            <person name="Webb H.K."/>
            <person name="Feng G."/>
            <person name="Oshima K."/>
            <person name="Hattori M."/>
            <person name="Ohkuma M."/>
            <person name="Sergeev A.F."/>
            <person name="Mikhailov V.V."/>
            <person name="Crawford R.J."/>
            <person name="Sawabe T."/>
        </authorList>
    </citation>
    <scope>NUCLEOTIDE SEQUENCE [LARGE SCALE GENOMIC DNA]</scope>
    <source>
        <strain evidence="4">A3d10 and R9SW1</strain>
    </source>
</reference>
<proteinExistence type="predicted"/>
<dbReference type="AlphaFoldDB" id="W5YW62"/>
<evidence type="ECO:0000313" key="4">
    <source>
        <dbReference type="Proteomes" id="UP000035081"/>
    </source>
</evidence>
<sequence>MLRLAALLVMLVSHNASAQSFLDSLAEKYSDMFCEHEGFLECAAAKKGECVSAIERSVQHCDEFALQIYEETEAGEDSSLRSDTFSRQKRVPTPMPIKPRR</sequence>
<dbReference type="Proteomes" id="UP000035081">
    <property type="component" value="Chromosome"/>
</dbReference>
<protein>
    <submittedName>
        <fullName evidence="3">Uncharacterized protein</fullName>
    </submittedName>
</protein>
<gene>
    <name evidence="3" type="ORF">AU15_16515</name>
</gene>
<accession>W5YW62</accession>
<name>W5YW62_9GAMM</name>
<feature type="chain" id="PRO_5004875024" evidence="2">
    <location>
        <begin position="19"/>
        <end position="101"/>
    </location>
</feature>
<evidence type="ECO:0000313" key="3">
    <source>
        <dbReference type="EMBL" id="AHI33305.1"/>
    </source>
</evidence>
<feature type="signal peptide" evidence="2">
    <location>
        <begin position="1"/>
        <end position="18"/>
    </location>
</feature>
<evidence type="ECO:0000256" key="1">
    <source>
        <dbReference type="SAM" id="MobiDB-lite"/>
    </source>
</evidence>
<dbReference type="HOGENOM" id="CLU_2288145_0_0_6"/>
<feature type="region of interest" description="Disordered" evidence="1">
    <location>
        <begin position="73"/>
        <end position="101"/>
    </location>
</feature>
<dbReference type="KEGG" id="msr:AU15_16515"/>